<dbReference type="EMBL" id="HG970334">
    <property type="protein sequence ID" value="CEF87419.1"/>
    <property type="molecule type" value="Genomic_DNA"/>
</dbReference>
<dbReference type="InParanoid" id="A0A098E1A9"/>
<dbReference type="VEuPathDB" id="FungiDB:FGRAMPH1_01G19963"/>
<accession>A0A098E1A9</accession>
<dbReference type="EnsemblFungi" id="CEF87419">
    <property type="protein sequence ID" value="CEF87419"/>
    <property type="gene ID" value="FGRRES_15344"/>
</dbReference>
<sequence length="52" mass="5318">MTGGYDLIANGIGGQRGHSLMQPQTPDSRAPVDSLASDSLLFGAGDLMGPPF</sequence>
<name>A0A098E1A9_GIBZE</name>
<evidence type="ECO:0000313" key="4">
    <source>
        <dbReference type="Proteomes" id="UP000070720"/>
    </source>
</evidence>
<feature type="region of interest" description="Disordered" evidence="1">
    <location>
        <begin position="12"/>
        <end position="33"/>
    </location>
</feature>
<proteinExistence type="predicted"/>
<evidence type="ECO:0000313" key="3">
    <source>
        <dbReference type="EnsemblFungi" id="CEF87419"/>
    </source>
</evidence>
<reference evidence="2 4" key="3">
    <citation type="journal article" date="2015" name="BMC Genomics">
        <title>The completed genome sequence of the pathogenic ascomycete fungus Fusarium graminearum.</title>
        <authorList>
            <person name="King R."/>
            <person name="Urban M."/>
            <person name="Hammond-Kosack M.C."/>
            <person name="Hassani-Pak K."/>
            <person name="Hammond-Kosack K.E."/>
        </authorList>
    </citation>
    <scope>NUCLEOTIDE SEQUENCE [LARGE SCALE GENOMIC DNA]</scope>
    <source>
        <strain evidence="4">ATCC MYA-4620 / CBS 123657 / FGSC 9075 / NRRL 31084 / PH-1</strain>
        <strain evidence="2">PH-1</strain>
    </source>
</reference>
<evidence type="ECO:0000256" key="1">
    <source>
        <dbReference type="SAM" id="MobiDB-lite"/>
    </source>
</evidence>
<dbReference type="Proteomes" id="UP000070720">
    <property type="component" value="Chromosome 3"/>
</dbReference>
<reference evidence="3 4" key="2">
    <citation type="journal article" date="2010" name="Nature">
        <title>Comparative genomics reveals mobile pathogenicity chromosomes in Fusarium.</title>
        <authorList>
            <person name="Ma L.J."/>
            <person name="van der Does H.C."/>
            <person name="Borkovich K.A."/>
            <person name="Coleman J.J."/>
            <person name="Daboussi M.J."/>
            <person name="Di Pietro A."/>
            <person name="Dufresne M."/>
            <person name="Freitag M."/>
            <person name="Grabherr M."/>
            <person name="Henrissat B."/>
            <person name="Houterman P.M."/>
            <person name="Kang S."/>
            <person name="Shim W.B."/>
            <person name="Woloshuk C."/>
            <person name="Xie X."/>
            <person name="Xu J.R."/>
            <person name="Antoniw J."/>
            <person name="Baker S.E."/>
            <person name="Bluhm B.H."/>
            <person name="Breakspear A."/>
            <person name="Brown D.W."/>
            <person name="Butchko R.A."/>
            <person name="Chapman S."/>
            <person name="Coulson R."/>
            <person name="Coutinho P.M."/>
            <person name="Danchin E.G."/>
            <person name="Diener A."/>
            <person name="Gale L.R."/>
            <person name="Gardiner D.M."/>
            <person name="Goff S."/>
            <person name="Hammond-Kosack K.E."/>
            <person name="Hilburn K."/>
            <person name="Hua-Van A."/>
            <person name="Jonkers W."/>
            <person name="Kazan K."/>
            <person name="Kodira C.D."/>
            <person name="Koehrsen M."/>
            <person name="Kumar L."/>
            <person name="Lee Y.H."/>
            <person name="Li L."/>
            <person name="Manners J.M."/>
            <person name="Miranda-Saavedra D."/>
            <person name="Mukherjee M."/>
            <person name="Park G."/>
            <person name="Park J."/>
            <person name="Park S.Y."/>
            <person name="Proctor R.H."/>
            <person name="Regev A."/>
            <person name="Ruiz-Roldan M.C."/>
            <person name="Sain D."/>
            <person name="Sakthikumar S."/>
            <person name="Sykes S."/>
            <person name="Schwartz D.C."/>
            <person name="Turgeon B.G."/>
            <person name="Wapinski I."/>
            <person name="Yoder O."/>
            <person name="Young S."/>
            <person name="Zeng Q."/>
            <person name="Zhou S."/>
            <person name="Galagan J."/>
            <person name="Cuomo C.A."/>
            <person name="Kistler H.C."/>
            <person name="Rep M."/>
        </authorList>
    </citation>
    <scope>GENOME REANNOTATION</scope>
    <source>
        <strain evidence="4">ATCC MYA-4620 / CBS 123657 / FGSC 9075 / NRRL 31084 / PH-1</strain>
        <strain evidence="3">PH-1 / ATCC MYA-4620 / FGSC 9075 / NRRL 31084</strain>
    </source>
</reference>
<protein>
    <submittedName>
        <fullName evidence="2">Chromosome 3, complete genome</fullName>
    </submittedName>
</protein>
<dbReference type="AlphaFoldDB" id="A0A098E1A9"/>
<gene>
    <name evidence="2" type="ORF">FGRAMPH1_01T19963</name>
</gene>
<keyword evidence="4" id="KW-1185">Reference proteome</keyword>
<evidence type="ECO:0000313" key="2">
    <source>
        <dbReference type="EMBL" id="CEF87419.1"/>
    </source>
</evidence>
<accession>A0A0E0SLV6</accession>
<reference evidence="3" key="4">
    <citation type="submission" date="2017-01" db="UniProtKB">
        <authorList>
            <consortium name="EnsemblFungi"/>
        </authorList>
    </citation>
    <scope>IDENTIFICATION</scope>
    <source>
        <strain evidence="3">PH-1 / ATCC MYA-4620 / FGSC 9075 / NRRL 31084</strain>
    </source>
</reference>
<organism evidence="2 4">
    <name type="scientific">Gibberella zeae (strain ATCC MYA-4620 / CBS 123657 / FGSC 9075 / NRRL 31084 / PH-1)</name>
    <name type="common">Wheat head blight fungus</name>
    <name type="synonym">Fusarium graminearum</name>
    <dbReference type="NCBI Taxonomy" id="229533"/>
    <lineage>
        <taxon>Eukaryota</taxon>
        <taxon>Fungi</taxon>
        <taxon>Dikarya</taxon>
        <taxon>Ascomycota</taxon>
        <taxon>Pezizomycotina</taxon>
        <taxon>Sordariomycetes</taxon>
        <taxon>Hypocreomycetidae</taxon>
        <taxon>Hypocreales</taxon>
        <taxon>Nectriaceae</taxon>
        <taxon>Fusarium</taxon>
    </lineage>
</organism>
<reference evidence="3 4" key="1">
    <citation type="journal article" date="2007" name="Science">
        <title>The Fusarium graminearum genome reveals a link between localized polymorphism and pathogen specialization.</title>
        <authorList>
            <person name="Cuomo C.A."/>
            <person name="Gueldener U."/>
            <person name="Xu J.-R."/>
            <person name="Trail F."/>
            <person name="Turgeon B.G."/>
            <person name="Di Pietro A."/>
            <person name="Walton J.D."/>
            <person name="Ma L.-J."/>
            <person name="Baker S.E."/>
            <person name="Rep M."/>
            <person name="Adam G."/>
            <person name="Antoniw J."/>
            <person name="Baldwin T."/>
            <person name="Calvo S.E."/>
            <person name="Chang Y.-L."/>
            <person name="DeCaprio D."/>
            <person name="Gale L.R."/>
            <person name="Gnerre S."/>
            <person name="Goswami R.S."/>
            <person name="Hammond-Kosack K."/>
            <person name="Harris L.J."/>
            <person name="Hilburn K."/>
            <person name="Kennell J.C."/>
            <person name="Kroken S."/>
            <person name="Magnuson J.K."/>
            <person name="Mannhaupt G."/>
            <person name="Mauceli E.W."/>
            <person name="Mewes H.-W."/>
            <person name="Mitterbauer R."/>
            <person name="Muehlbauer G."/>
            <person name="Muensterkoetter M."/>
            <person name="Nelson D."/>
            <person name="O'Donnell K."/>
            <person name="Ouellet T."/>
            <person name="Qi W."/>
            <person name="Quesneville H."/>
            <person name="Roncero M.I.G."/>
            <person name="Seong K.-Y."/>
            <person name="Tetko I.V."/>
            <person name="Urban M."/>
            <person name="Waalwijk C."/>
            <person name="Ward T.J."/>
            <person name="Yao J."/>
            <person name="Birren B.W."/>
            <person name="Kistler H.C."/>
        </authorList>
    </citation>
    <scope>NUCLEOTIDE SEQUENCE [LARGE SCALE GENOMIC DNA]</scope>
    <source>
        <strain evidence="4">ATCC MYA-4620 / CBS 123657 / FGSC 9075 / NRRL 31084 / PH-1</strain>
        <strain evidence="3">PH-1 / ATCC MYA-4620 / FGSC 9075 / NRRL 31084</strain>
    </source>
</reference>